<reference evidence="10" key="1">
    <citation type="journal article" date="2000" name="Biochim. Biophys. Acta">
        <title>A gene cluster for the synthesis of serotype d-specific polysaccharide antigen in Actinobacillus actinomycetemcomitans.</title>
        <authorList>
            <person name="Nakano Y."/>
            <person name="Yoshida Y."/>
            <person name="Suzuki N."/>
            <person name="Yamashita Y."/>
            <person name="Koga T."/>
        </authorList>
    </citation>
    <scope>NUCLEOTIDE SEQUENCE</scope>
    <source>
        <strain evidence="10">IDH 781</strain>
    </source>
</reference>
<feature type="transmembrane region" description="Helical" evidence="8">
    <location>
        <begin position="77"/>
        <end position="95"/>
    </location>
</feature>
<comment type="subcellular location">
    <subcellularLocation>
        <location evidence="1">Cell membrane</location>
    </subcellularLocation>
</comment>
<dbReference type="GO" id="GO:0016780">
    <property type="term" value="F:phosphotransferase activity, for other substituted phosphate groups"/>
    <property type="evidence" value="ECO:0007669"/>
    <property type="project" value="TreeGrafter"/>
</dbReference>
<feature type="transmembrane region" description="Helical" evidence="8">
    <location>
        <begin position="7"/>
        <end position="28"/>
    </location>
</feature>
<dbReference type="GO" id="GO:0005886">
    <property type="term" value="C:plasma membrane"/>
    <property type="evidence" value="ECO:0007669"/>
    <property type="project" value="UniProtKB-SubCell"/>
</dbReference>
<organism evidence="10">
    <name type="scientific">Aggregatibacter actinomycetemcomitans</name>
    <name type="common">Actinobacillus actinomycetemcomitans</name>
    <name type="synonym">Haemophilus actinomycetemcomitans</name>
    <dbReference type="NCBI Taxonomy" id="714"/>
    <lineage>
        <taxon>Bacteria</taxon>
        <taxon>Pseudomonadati</taxon>
        <taxon>Pseudomonadota</taxon>
        <taxon>Gammaproteobacteria</taxon>
        <taxon>Pasteurellales</taxon>
        <taxon>Pasteurellaceae</taxon>
        <taxon>Aggregatibacter</taxon>
    </lineage>
</organism>
<dbReference type="PANTHER" id="PTHR30576:SF4">
    <property type="entry name" value="UNDECAPRENYL-PHOSPHATE GALACTOSE PHOSPHOTRANSFERASE"/>
    <property type="match status" value="1"/>
</dbReference>
<keyword evidence="3" id="KW-1003">Cell membrane</keyword>
<keyword evidence="4 10" id="KW-0808">Transferase</keyword>
<accession>Q9JRR6</accession>
<evidence type="ECO:0000313" key="10">
    <source>
        <dbReference type="EMBL" id="BAA94401.1"/>
    </source>
</evidence>
<feature type="transmembrane region" description="Helical" evidence="8">
    <location>
        <begin position="48"/>
        <end position="65"/>
    </location>
</feature>
<keyword evidence="7 8" id="KW-0472">Membrane</keyword>
<comment type="similarity">
    <text evidence="2">Belongs to the bacterial sugar transferase family.</text>
</comment>
<feature type="transmembrane region" description="Helical" evidence="8">
    <location>
        <begin position="101"/>
        <end position="121"/>
    </location>
</feature>
<dbReference type="InterPro" id="IPR003362">
    <property type="entry name" value="Bact_transf"/>
</dbReference>
<name>Q9JRR6_AGGAC</name>
<dbReference type="SMR" id="Q9JRR6"/>
<gene>
    <name evidence="10" type="primary">orf9</name>
</gene>
<feature type="transmembrane region" description="Helical" evidence="8">
    <location>
        <begin position="241"/>
        <end position="265"/>
    </location>
</feature>
<proteinExistence type="inferred from homology"/>
<evidence type="ECO:0000256" key="5">
    <source>
        <dbReference type="ARBA" id="ARBA00022692"/>
    </source>
</evidence>
<evidence type="ECO:0000256" key="7">
    <source>
        <dbReference type="ARBA" id="ARBA00023136"/>
    </source>
</evidence>
<dbReference type="AlphaFoldDB" id="Q9JRR6"/>
<evidence type="ECO:0000256" key="4">
    <source>
        <dbReference type="ARBA" id="ARBA00022679"/>
    </source>
</evidence>
<keyword evidence="6 8" id="KW-1133">Transmembrane helix</keyword>
<evidence type="ECO:0000256" key="3">
    <source>
        <dbReference type="ARBA" id="ARBA00022475"/>
    </source>
</evidence>
<keyword evidence="5 8" id="KW-0812">Transmembrane</keyword>
<evidence type="ECO:0000256" key="8">
    <source>
        <dbReference type="SAM" id="Phobius"/>
    </source>
</evidence>
<evidence type="ECO:0000256" key="6">
    <source>
        <dbReference type="ARBA" id="ARBA00022989"/>
    </source>
</evidence>
<evidence type="ECO:0000256" key="1">
    <source>
        <dbReference type="ARBA" id="ARBA00004236"/>
    </source>
</evidence>
<protein>
    <submittedName>
        <fullName evidence="10">Glucosyl transferase</fullName>
    </submittedName>
</protein>
<sequence>MKNILLKFILIFVDLIAIFISIALAVTIRKAINLFIDVPEVGYFYTNLRSIYAIQIISFIFLGIYRKRYDFWHETHLIIKGSFLSFIILLAGLALNQNVDIYSRSTLFLAFLFSIFVIPLFKYTAKIFLFKLGFWERKVKIITENENFISEIFSNPYLGYVKSNSSNYDTLFINGTGMGTEKLNKIIEENIRYNRDVIFTPVLSEYDFSKMYICNLFNSRMNIFILDNKLLLISSKIIKFLFDYLITVLSFPFWGLVCLVVAIAIKLEEKKGQLFFKQKRLGIDGKEFTCYKFRTMFEEQSFMAAWLDEHPEEKQYYDIYHKYVNDPRITRIGAFLRKTSLDELPQLFNVLKGDMSLIGPRPYMVNEKDSMGDSMMLVLSMKPGITGLWQVSGRSETKFP</sequence>
<dbReference type="EMBL" id="AB041266">
    <property type="protein sequence ID" value="BAA94401.1"/>
    <property type="molecule type" value="Genomic_DNA"/>
</dbReference>
<dbReference type="PANTHER" id="PTHR30576">
    <property type="entry name" value="COLANIC BIOSYNTHESIS UDP-GLUCOSE LIPID CARRIER TRANSFERASE"/>
    <property type="match status" value="1"/>
</dbReference>
<evidence type="ECO:0000256" key="2">
    <source>
        <dbReference type="ARBA" id="ARBA00006464"/>
    </source>
</evidence>
<dbReference type="Pfam" id="PF02397">
    <property type="entry name" value="Bac_transf"/>
    <property type="match status" value="1"/>
</dbReference>
<feature type="domain" description="Bacterial sugar transferase" evidence="9">
    <location>
        <begin position="239"/>
        <end position="399"/>
    </location>
</feature>
<evidence type="ECO:0000259" key="9">
    <source>
        <dbReference type="Pfam" id="PF02397"/>
    </source>
</evidence>